<feature type="transmembrane region" description="Helical" evidence="6">
    <location>
        <begin position="364"/>
        <end position="384"/>
    </location>
</feature>
<feature type="transmembrane region" description="Helical" evidence="6">
    <location>
        <begin position="155"/>
        <end position="173"/>
    </location>
</feature>
<protein>
    <recommendedName>
        <fullName evidence="6">Anoctamin</fullName>
    </recommendedName>
</protein>
<feature type="non-terminal residue" evidence="8">
    <location>
        <position position="390"/>
    </location>
</feature>
<reference evidence="8 9" key="1">
    <citation type="submission" date="2019-01" db="EMBL/GenBank/DDBJ databases">
        <authorList>
            <person name="Sayadi A."/>
        </authorList>
    </citation>
    <scope>NUCLEOTIDE SEQUENCE [LARGE SCALE GENOMIC DNA]</scope>
</reference>
<dbReference type="OrthoDB" id="296386at2759"/>
<evidence type="ECO:0000313" key="8">
    <source>
        <dbReference type="EMBL" id="VEN39560.1"/>
    </source>
</evidence>
<comment type="caution">
    <text evidence="6">Lacks conserved residue(s) required for the propagation of feature annotation.</text>
</comment>
<dbReference type="PANTHER" id="PTHR12308">
    <property type="entry name" value="ANOCTAMIN"/>
    <property type="match status" value="1"/>
</dbReference>
<dbReference type="Proteomes" id="UP000410492">
    <property type="component" value="Unassembled WGS sequence"/>
</dbReference>
<dbReference type="EMBL" id="CAACVG010005752">
    <property type="protein sequence ID" value="VEN39560.1"/>
    <property type="molecule type" value="Genomic_DNA"/>
</dbReference>
<dbReference type="AlphaFoldDB" id="A0A653BVS3"/>
<keyword evidence="4 6" id="KW-1133">Transmembrane helix</keyword>
<comment type="similarity">
    <text evidence="2 6">Belongs to the anoctamin family.</text>
</comment>
<accession>A0A653BVS3</accession>
<organism evidence="8 9">
    <name type="scientific">Callosobruchus maculatus</name>
    <name type="common">Southern cowpea weevil</name>
    <name type="synonym">Pulse bruchid</name>
    <dbReference type="NCBI Taxonomy" id="64391"/>
    <lineage>
        <taxon>Eukaryota</taxon>
        <taxon>Metazoa</taxon>
        <taxon>Ecdysozoa</taxon>
        <taxon>Arthropoda</taxon>
        <taxon>Hexapoda</taxon>
        <taxon>Insecta</taxon>
        <taxon>Pterygota</taxon>
        <taxon>Neoptera</taxon>
        <taxon>Endopterygota</taxon>
        <taxon>Coleoptera</taxon>
        <taxon>Polyphaga</taxon>
        <taxon>Cucujiformia</taxon>
        <taxon>Chrysomeloidea</taxon>
        <taxon>Chrysomelidae</taxon>
        <taxon>Bruchinae</taxon>
        <taxon>Bruchini</taxon>
        <taxon>Callosobruchus</taxon>
    </lineage>
</organism>
<dbReference type="Pfam" id="PF04547">
    <property type="entry name" value="Anoctamin"/>
    <property type="match status" value="1"/>
</dbReference>
<proteinExistence type="inferred from homology"/>
<evidence type="ECO:0000256" key="5">
    <source>
        <dbReference type="ARBA" id="ARBA00023136"/>
    </source>
</evidence>
<keyword evidence="9" id="KW-1185">Reference proteome</keyword>
<feature type="non-terminal residue" evidence="8">
    <location>
        <position position="1"/>
    </location>
</feature>
<evidence type="ECO:0000256" key="6">
    <source>
        <dbReference type="RuleBase" id="RU280814"/>
    </source>
</evidence>
<dbReference type="InterPro" id="IPR049452">
    <property type="entry name" value="Anoctamin_TM"/>
</dbReference>
<keyword evidence="5 6" id="KW-0472">Membrane</keyword>
<sequence>FLEKEGKVCPRCFRPQNCQFKPFSSYYSLFFWNYVFDNFMTVAYTILMSIWTTVGMNLWKREWHTLQVKWGITFDDDEIGARTAYIDRVMQKYDPKTKKVEPFVPKVENVMRMCFSVTICVVMLSVVLLAVVGVITTKLLLRMLFSEYLLDSTPTVVMIVGSILNVCFIKLFGEMYENVSIWLTDIENPRLQRDYDSSVLYKRYLLAFANNYAPFCYIAFVKGINFSQPGTNSFFTQQDNCQPSTCIGDLATNLFFIITFKRLVGNLLVLFKPPLRKLFKGLLTFKKKVAEKEEELPQYEVEYELLPTNRYLLTSEFCEMVINYGFVTLFYAACPFASLFILLNNLMEQRLDATKLNVRFRRPIPRNVSGIGAWEGVILGLSYLSTATNV</sequence>
<evidence type="ECO:0000259" key="7">
    <source>
        <dbReference type="Pfam" id="PF04547"/>
    </source>
</evidence>
<evidence type="ECO:0000256" key="4">
    <source>
        <dbReference type="ARBA" id="ARBA00022989"/>
    </source>
</evidence>
<dbReference type="InterPro" id="IPR007632">
    <property type="entry name" value="Anoctamin"/>
</dbReference>
<feature type="transmembrane region" description="Helical" evidence="6">
    <location>
        <begin position="39"/>
        <end position="59"/>
    </location>
</feature>
<feature type="transmembrane region" description="Helical" evidence="6">
    <location>
        <begin position="321"/>
        <end position="343"/>
    </location>
</feature>
<evidence type="ECO:0000256" key="3">
    <source>
        <dbReference type="ARBA" id="ARBA00022692"/>
    </source>
</evidence>
<evidence type="ECO:0000256" key="1">
    <source>
        <dbReference type="ARBA" id="ARBA00004141"/>
    </source>
</evidence>
<dbReference type="GO" id="GO:0005254">
    <property type="term" value="F:chloride channel activity"/>
    <property type="evidence" value="ECO:0007669"/>
    <property type="project" value="TreeGrafter"/>
</dbReference>
<gene>
    <name evidence="8" type="ORF">CALMAC_LOCUS4057</name>
</gene>
<keyword evidence="3 6" id="KW-0812">Transmembrane</keyword>
<feature type="transmembrane region" description="Helical" evidence="6">
    <location>
        <begin position="113"/>
        <end position="135"/>
    </location>
</feature>
<dbReference type="GO" id="GO:0005886">
    <property type="term" value="C:plasma membrane"/>
    <property type="evidence" value="ECO:0007669"/>
    <property type="project" value="TreeGrafter"/>
</dbReference>
<name>A0A653BVS3_CALMS</name>
<evidence type="ECO:0000256" key="2">
    <source>
        <dbReference type="ARBA" id="ARBA00009671"/>
    </source>
</evidence>
<evidence type="ECO:0000313" key="9">
    <source>
        <dbReference type="Proteomes" id="UP000410492"/>
    </source>
</evidence>
<feature type="domain" description="Anoctamin transmembrane" evidence="7">
    <location>
        <begin position="29"/>
        <end position="389"/>
    </location>
</feature>
<comment type="subcellular location">
    <subcellularLocation>
        <location evidence="1 6">Membrane</location>
        <topology evidence="1 6">Multi-pass membrane protein</topology>
    </subcellularLocation>
</comment>
<dbReference type="PANTHER" id="PTHR12308:SF84">
    <property type="entry name" value="ANOCTAMIN"/>
    <property type="match status" value="1"/>
</dbReference>